<accession>A0A098R1Q1</accession>
<gene>
    <name evidence="7" type="ORF">DC28_02860</name>
</gene>
<keyword evidence="8" id="KW-1185">Reference proteome</keyword>
<evidence type="ECO:0000256" key="4">
    <source>
        <dbReference type="RuleBase" id="RU003719"/>
    </source>
</evidence>
<keyword evidence="2 4" id="KW-0560">Oxidoreductase</keyword>
<dbReference type="RefSeq" id="WP_037545525.1">
    <property type="nucleotide sequence ID" value="NZ_JNUP01000023.1"/>
</dbReference>
<comment type="similarity">
    <text evidence="1 4">Belongs to the D-isomer specific 2-hydroxyacid dehydrogenase family.</text>
</comment>
<sequence length="331" mass="36525">MNILVLDGQTNNPGDLSWQPVADLGNLTVYPRTASRELLSRAKDAQIILTNKVPLTRDVLDVLTRLRFIQILATGWNTVDVDYAARLGIPVSNIPDYSTDSVAQHVFAFLLHAFNQIQMHADSVRQGDWSSCLDFSYSLVPMEELAGKTMGIVGYGRIGRKVASIARSFGMKVLAGRHPDGTIPRGCGEDPLLEERDILPLQELFLQSSVITLHVPLAARTLEMIGGELLSRSPSDQILINTARGGIVAEADLILALDSRTHGPRYYYTDVYSLEPPEPHPRLFDHPRVIVSPHRAWSSVRARQHLIQIAADNIRGFLSGKPQNLVPSSSP</sequence>
<dbReference type="Gene3D" id="3.40.50.720">
    <property type="entry name" value="NAD(P)-binding Rossmann-like Domain"/>
    <property type="match status" value="2"/>
</dbReference>
<dbReference type="Pfam" id="PF00389">
    <property type="entry name" value="2-Hacid_dh"/>
    <property type="match status" value="1"/>
</dbReference>
<dbReference type="AlphaFoldDB" id="A0A098R1Q1"/>
<organism evidence="7 8">
    <name type="scientific">Spirochaeta lutea</name>
    <dbReference type="NCBI Taxonomy" id="1480694"/>
    <lineage>
        <taxon>Bacteria</taxon>
        <taxon>Pseudomonadati</taxon>
        <taxon>Spirochaetota</taxon>
        <taxon>Spirochaetia</taxon>
        <taxon>Spirochaetales</taxon>
        <taxon>Spirochaetaceae</taxon>
        <taxon>Spirochaeta</taxon>
    </lineage>
</organism>
<dbReference type="SUPFAM" id="SSF51735">
    <property type="entry name" value="NAD(P)-binding Rossmann-fold domains"/>
    <property type="match status" value="1"/>
</dbReference>
<evidence type="ECO:0000256" key="3">
    <source>
        <dbReference type="ARBA" id="ARBA00023027"/>
    </source>
</evidence>
<evidence type="ECO:0008006" key="9">
    <source>
        <dbReference type="Google" id="ProtNLM"/>
    </source>
</evidence>
<dbReference type="InterPro" id="IPR006139">
    <property type="entry name" value="D-isomer_2_OHA_DH_cat_dom"/>
</dbReference>
<feature type="domain" description="D-isomer specific 2-hydroxyacid dehydrogenase NAD-binding" evidence="6">
    <location>
        <begin position="107"/>
        <end position="296"/>
    </location>
</feature>
<protein>
    <recommendedName>
        <fullName evidence="9">Glycerate dehydrogenase</fullName>
    </recommendedName>
</protein>
<dbReference type="EMBL" id="JNUP01000023">
    <property type="protein sequence ID" value="KGE73603.1"/>
    <property type="molecule type" value="Genomic_DNA"/>
</dbReference>
<dbReference type="Pfam" id="PF02826">
    <property type="entry name" value="2-Hacid_dh_C"/>
    <property type="match status" value="1"/>
</dbReference>
<name>A0A098R1Q1_9SPIO</name>
<evidence type="ECO:0000313" key="7">
    <source>
        <dbReference type="EMBL" id="KGE73603.1"/>
    </source>
</evidence>
<dbReference type="CDD" id="cd12162">
    <property type="entry name" value="2-Hacid_dh_4"/>
    <property type="match status" value="1"/>
</dbReference>
<feature type="domain" description="D-isomer specific 2-hydroxyacid dehydrogenase catalytic" evidence="5">
    <location>
        <begin position="24"/>
        <end position="325"/>
    </location>
</feature>
<reference evidence="7 8" key="1">
    <citation type="submission" date="2014-05" db="EMBL/GenBank/DDBJ databases">
        <title>De novo Genome Sequence of Spirocheata sp.</title>
        <authorList>
            <person name="Shivani Y."/>
            <person name="Subhash Y."/>
            <person name="Tushar L."/>
            <person name="Sasikala C."/>
            <person name="Ramana C.V."/>
        </authorList>
    </citation>
    <scope>NUCLEOTIDE SEQUENCE [LARGE SCALE GENOMIC DNA]</scope>
    <source>
        <strain evidence="7 8">JC230</strain>
    </source>
</reference>
<dbReference type="InterPro" id="IPR036291">
    <property type="entry name" value="NAD(P)-bd_dom_sf"/>
</dbReference>
<dbReference type="Proteomes" id="UP000029692">
    <property type="component" value="Unassembled WGS sequence"/>
</dbReference>
<keyword evidence="3" id="KW-0520">NAD</keyword>
<dbReference type="PANTHER" id="PTHR43761:SF1">
    <property type="entry name" value="D-ISOMER SPECIFIC 2-HYDROXYACID DEHYDROGENASE CATALYTIC DOMAIN-CONTAINING PROTEIN-RELATED"/>
    <property type="match status" value="1"/>
</dbReference>
<evidence type="ECO:0000259" key="5">
    <source>
        <dbReference type="Pfam" id="PF00389"/>
    </source>
</evidence>
<evidence type="ECO:0000259" key="6">
    <source>
        <dbReference type="Pfam" id="PF02826"/>
    </source>
</evidence>
<dbReference type="InterPro" id="IPR006140">
    <property type="entry name" value="D-isomer_DH_NAD-bd"/>
</dbReference>
<dbReference type="GO" id="GO:0051287">
    <property type="term" value="F:NAD binding"/>
    <property type="evidence" value="ECO:0007669"/>
    <property type="project" value="InterPro"/>
</dbReference>
<dbReference type="PANTHER" id="PTHR43761">
    <property type="entry name" value="D-ISOMER SPECIFIC 2-HYDROXYACID DEHYDROGENASE FAMILY PROTEIN (AFU_ORTHOLOGUE AFUA_1G13630)"/>
    <property type="match status" value="1"/>
</dbReference>
<dbReference type="SUPFAM" id="SSF52283">
    <property type="entry name" value="Formate/glycerate dehydrogenase catalytic domain-like"/>
    <property type="match status" value="1"/>
</dbReference>
<dbReference type="eggNOG" id="COG1052">
    <property type="taxonomic scope" value="Bacteria"/>
</dbReference>
<evidence type="ECO:0000313" key="8">
    <source>
        <dbReference type="Proteomes" id="UP000029692"/>
    </source>
</evidence>
<proteinExistence type="inferred from homology"/>
<evidence type="ECO:0000256" key="2">
    <source>
        <dbReference type="ARBA" id="ARBA00023002"/>
    </source>
</evidence>
<comment type="caution">
    <text evidence="7">The sequence shown here is derived from an EMBL/GenBank/DDBJ whole genome shotgun (WGS) entry which is preliminary data.</text>
</comment>
<dbReference type="InterPro" id="IPR050418">
    <property type="entry name" value="D-iso_2-hydroxyacid_DH_PdxB"/>
</dbReference>
<evidence type="ECO:0000256" key="1">
    <source>
        <dbReference type="ARBA" id="ARBA00005854"/>
    </source>
</evidence>
<dbReference type="STRING" id="1480694.DC28_02860"/>
<dbReference type="GO" id="GO:0016616">
    <property type="term" value="F:oxidoreductase activity, acting on the CH-OH group of donors, NAD or NADP as acceptor"/>
    <property type="evidence" value="ECO:0007669"/>
    <property type="project" value="InterPro"/>
</dbReference>
<dbReference type="OrthoDB" id="9805416at2"/>